<dbReference type="InterPro" id="IPR050261">
    <property type="entry name" value="FrsA_esterase"/>
</dbReference>
<dbReference type="PANTHER" id="PTHR22946:SF9">
    <property type="entry name" value="POLYKETIDE TRANSFERASE AF380"/>
    <property type="match status" value="1"/>
</dbReference>
<evidence type="ECO:0000259" key="2">
    <source>
        <dbReference type="Pfam" id="PF01738"/>
    </source>
</evidence>
<gene>
    <name evidence="3" type="primary">txxe 2830</name>
    <name evidence="3" type="ORF">TXXE_17510</name>
</gene>
<dbReference type="Proteomes" id="UP000681526">
    <property type="component" value="Unassembled WGS sequence"/>
</dbReference>
<dbReference type="Pfam" id="PF01738">
    <property type="entry name" value="DLH"/>
    <property type="match status" value="1"/>
</dbReference>
<organism evidence="3 4">
    <name type="scientific">Thermobacillus xylanilyticus</name>
    <dbReference type="NCBI Taxonomy" id="76633"/>
    <lineage>
        <taxon>Bacteria</taxon>
        <taxon>Bacillati</taxon>
        <taxon>Bacillota</taxon>
        <taxon>Bacilli</taxon>
        <taxon>Bacillales</taxon>
        <taxon>Paenibacillaceae</taxon>
        <taxon>Thermobacillus</taxon>
    </lineage>
</organism>
<name>A0ABN7S8J4_THEXY</name>
<accession>A0ABN7S8J4</accession>
<dbReference type="PANTHER" id="PTHR22946">
    <property type="entry name" value="DIENELACTONE HYDROLASE DOMAIN-CONTAINING PROTEIN-RELATED"/>
    <property type="match status" value="1"/>
</dbReference>
<reference evidence="3 4" key="1">
    <citation type="submission" date="2021-04" db="EMBL/GenBank/DDBJ databases">
        <authorList>
            <person name="Rakotoarivonina H."/>
        </authorList>
    </citation>
    <scope>NUCLEOTIDE SEQUENCE [LARGE SCALE GENOMIC DNA]</scope>
    <source>
        <strain evidence="3 4">XE</strain>
    </source>
</reference>
<evidence type="ECO:0000256" key="1">
    <source>
        <dbReference type="ARBA" id="ARBA00022801"/>
    </source>
</evidence>
<dbReference type="EMBL" id="CAJRAY010000089">
    <property type="protein sequence ID" value="CAG5092046.1"/>
    <property type="molecule type" value="Genomic_DNA"/>
</dbReference>
<dbReference type="RefSeq" id="WP_213486288.1">
    <property type="nucleotide sequence ID" value="NZ_CAJRAY010000089.1"/>
</dbReference>
<proteinExistence type="predicted"/>
<feature type="domain" description="Dienelactone hydrolase" evidence="2">
    <location>
        <begin position="33"/>
        <end position="163"/>
    </location>
</feature>
<evidence type="ECO:0000313" key="4">
    <source>
        <dbReference type="Proteomes" id="UP000681526"/>
    </source>
</evidence>
<sequence>MSLQTAVMLEPFRLEQTDGTVLEGEVRATRYDGRKPVLILGHGFRGHKDWAFWPDVAERFARQGYYTVTFNFARIAAAASGGERKAAETVTLSRELEDWHAIVKAAARGKLPLAEEADPERLAVLGHSRAGTSSLLLAGERPEVKAAVVWNGGGAPIRPPAEDGRELTPAQRALVDDLDRNRERFDVRRVFAALDIPVLVVQGGWDSERLLEQHRALRESAPHQTYVIIPDADHQFGASDPYKGTTEALDIAFDETAAFLSRILD</sequence>
<keyword evidence="1" id="KW-0378">Hydrolase</keyword>
<dbReference type="SUPFAM" id="SSF53474">
    <property type="entry name" value="alpha/beta-Hydrolases"/>
    <property type="match status" value="1"/>
</dbReference>
<keyword evidence="4" id="KW-1185">Reference proteome</keyword>
<dbReference type="InterPro" id="IPR029058">
    <property type="entry name" value="AB_hydrolase_fold"/>
</dbReference>
<evidence type="ECO:0000313" key="3">
    <source>
        <dbReference type="EMBL" id="CAG5092046.1"/>
    </source>
</evidence>
<protein>
    <recommendedName>
        <fullName evidence="2">Dienelactone hydrolase domain-containing protein</fullName>
    </recommendedName>
</protein>
<dbReference type="InterPro" id="IPR002925">
    <property type="entry name" value="Dienelactn_hydro"/>
</dbReference>
<dbReference type="Gene3D" id="3.40.50.1820">
    <property type="entry name" value="alpha/beta hydrolase"/>
    <property type="match status" value="1"/>
</dbReference>
<comment type="caution">
    <text evidence="3">The sequence shown here is derived from an EMBL/GenBank/DDBJ whole genome shotgun (WGS) entry which is preliminary data.</text>
</comment>